<dbReference type="Gene3D" id="1.20.120.160">
    <property type="entry name" value="HPT domain"/>
    <property type="match status" value="1"/>
</dbReference>
<proteinExistence type="predicted"/>
<evidence type="ECO:0000313" key="2">
    <source>
        <dbReference type="EMBL" id="KKN57140.1"/>
    </source>
</evidence>
<dbReference type="GO" id="GO:0000160">
    <property type="term" value="P:phosphorelay signal transduction system"/>
    <property type="evidence" value="ECO:0007669"/>
    <property type="project" value="InterPro"/>
</dbReference>
<dbReference type="AlphaFoldDB" id="A0A0F9RKN5"/>
<feature type="domain" description="HPt" evidence="1">
    <location>
        <begin position="19"/>
        <end position="114"/>
    </location>
</feature>
<organism evidence="2">
    <name type="scientific">marine sediment metagenome</name>
    <dbReference type="NCBI Taxonomy" id="412755"/>
    <lineage>
        <taxon>unclassified sequences</taxon>
        <taxon>metagenomes</taxon>
        <taxon>ecological metagenomes</taxon>
    </lineage>
</organism>
<dbReference type="InterPro" id="IPR036641">
    <property type="entry name" value="HPT_dom_sf"/>
</dbReference>
<dbReference type="SUPFAM" id="SSF47226">
    <property type="entry name" value="Histidine-containing phosphotransfer domain, HPT domain"/>
    <property type="match status" value="1"/>
</dbReference>
<dbReference type="PROSITE" id="PS50894">
    <property type="entry name" value="HPT"/>
    <property type="match status" value="1"/>
</dbReference>
<dbReference type="InterPro" id="IPR008207">
    <property type="entry name" value="Sig_transdc_His_kin_Hpt_dom"/>
</dbReference>
<dbReference type="Pfam" id="PF01627">
    <property type="entry name" value="Hpt"/>
    <property type="match status" value="1"/>
</dbReference>
<comment type="caution">
    <text evidence="2">The sequence shown here is derived from an EMBL/GenBank/DDBJ whole genome shotgun (WGS) entry which is preliminary data.</text>
</comment>
<gene>
    <name evidence="2" type="ORF">LCGC14_0565150</name>
</gene>
<accession>A0A0F9RKN5</accession>
<sequence>MDNKMLFDKAQLLGRVDNDTVLVEQLMSLYIKQLSQMIESLKEALVLEDKRQVLSLAHKIKGSSVTICCQLISQKAAEIENHLINDNFNVAFIKDFISQIEHDARQFSSLLKDN</sequence>
<name>A0A0F9RKN5_9ZZZZ</name>
<reference evidence="2" key="1">
    <citation type="journal article" date="2015" name="Nature">
        <title>Complex archaea that bridge the gap between prokaryotes and eukaryotes.</title>
        <authorList>
            <person name="Spang A."/>
            <person name="Saw J.H."/>
            <person name="Jorgensen S.L."/>
            <person name="Zaremba-Niedzwiedzka K."/>
            <person name="Martijn J."/>
            <person name="Lind A.E."/>
            <person name="van Eijk R."/>
            <person name="Schleper C."/>
            <person name="Guy L."/>
            <person name="Ettema T.J."/>
        </authorList>
    </citation>
    <scope>NUCLEOTIDE SEQUENCE</scope>
</reference>
<protein>
    <recommendedName>
        <fullName evidence="1">HPt domain-containing protein</fullName>
    </recommendedName>
</protein>
<dbReference type="EMBL" id="LAZR01000817">
    <property type="protein sequence ID" value="KKN57140.1"/>
    <property type="molecule type" value="Genomic_DNA"/>
</dbReference>
<evidence type="ECO:0000259" key="1">
    <source>
        <dbReference type="PROSITE" id="PS50894"/>
    </source>
</evidence>